<keyword evidence="2" id="KW-1185">Reference proteome</keyword>
<gene>
    <name evidence="1" type="ORF">LTRI10_LOCUS19484</name>
</gene>
<reference evidence="1 2" key="1">
    <citation type="submission" date="2024-04" db="EMBL/GenBank/DDBJ databases">
        <authorList>
            <person name="Fracassetti M."/>
        </authorList>
    </citation>
    <scope>NUCLEOTIDE SEQUENCE [LARGE SCALE GENOMIC DNA]</scope>
</reference>
<dbReference type="AlphaFoldDB" id="A0AAV2DWG9"/>
<sequence>MAFNNAQLRPVVVLNNQGFPNAIIYSRYLHSYRDRPIYASFTISPSAFSKYDMDIPSLLAGLGWTSLTEDQRFLHCPDPEPVRLFYVNIQCDRGAEPRSFTTMVYDHEITVTLDLLASVLSLPHSGL</sequence>
<dbReference type="Proteomes" id="UP001497516">
    <property type="component" value="Chromosome 3"/>
</dbReference>
<evidence type="ECO:0000313" key="1">
    <source>
        <dbReference type="EMBL" id="CAL1377863.1"/>
    </source>
</evidence>
<name>A0AAV2DWG9_9ROSI</name>
<dbReference type="EMBL" id="OZ034816">
    <property type="protein sequence ID" value="CAL1377863.1"/>
    <property type="molecule type" value="Genomic_DNA"/>
</dbReference>
<evidence type="ECO:0000313" key="2">
    <source>
        <dbReference type="Proteomes" id="UP001497516"/>
    </source>
</evidence>
<proteinExistence type="predicted"/>
<organism evidence="1 2">
    <name type="scientific">Linum trigynum</name>
    <dbReference type="NCBI Taxonomy" id="586398"/>
    <lineage>
        <taxon>Eukaryota</taxon>
        <taxon>Viridiplantae</taxon>
        <taxon>Streptophyta</taxon>
        <taxon>Embryophyta</taxon>
        <taxon>Tracheophyta</taxon>
        <taxon>Spermatophyta</taxon>
        <taxon>Magnoliopsida</taxon>
        <taxon>eudicotyledons</taxon>
        <taxon>Gunneridae</taxon>
        <taxon>Pentapetalae</taxon>
        <taxon>rosids</taxon>
        <taxon>fabids</taxon>
        <taxon>Malpighiales</taxon>
        <taxon>Linaceae</taxon>
        <taxon>Linum</taxon>
    </lineage>
</organism>
<accession>A0AAV2DWG9</accession>
<protein>
    <submittedName>
        <fullName evidence="1">Uncharacterized protein</fullName>
    </submittedName>
</protein>